<dbReference type="EMBL" id="MN739672">
    <property type="protein sequence ID" value="QHT19965.1"/>
    <property type="molecule type" value="Genomic_DNA"/>
</dbReference>
<dbReference type="AlphaFoldDB" id="A0A6C0DXS3"/>
<dbReference type="Gene3D" id="3.40.50.410">
    <property type="entry name" value="von Willebrand factor, type A domain"/>
    <property type="match status" value="1"/>
</dbReference>
<organism evidence="2">
    <name type="scientific">viral metagenome</name>
    <dbReference type="NCBI Taxonomy" id="1070528"/>
    <lineage>
        <taxon>unclassified sequences</taxon>
        <taxon>metagenomes</taxon>
        <taxon>organismal metagenomes</taxon>
    </lineage>
</organism>
<dbReference type="InterPro" id="IPR002035">
    <property type="entry name" value="VWF_A"/>
</dbReference>
<reference evidence="2" key="1">
    <citation type="journal article" date="2020" name="Nature">
        <title>Giant virus diversity and host interactions through global metagenomics.</title>
        <authorList>
            <person name="Schulz F."/>
            <person name="Roux S."/>
            <person name="Paez-Espino D."/>
            <person name="Jungbluth S."/>
            <person name="Walsh D.A."/>
            <person name="Denef V.J."/>
            <person name="McMahon K.D."/>
            <person name="Konstantinidis K.T."/>
            <person name="Eloe-Fadrosh E.A."/>
            <person name="Kyrpides N.C."/>
            <person name="Woyke T."/>
        </authorList>
    </citation>
    <scope>NUCLEOTIDE SEQUENCE</scope>
    <source>
        <strain evidence="2">GVMAG-M-3300023174-5</strain>
    </source>
</reference>
<dbReference type="PROSITE" id="PS50234">
    <property type="entry name" value="VWFA"/>
    <property type="match status" value="1"/>
</dbReference>
<dbReference type="SUPFAM" id="SSF53300">
    <property type="entry name" value="vWA-like"/>
    <property type="match status" value="1"/>
</dbReference>
<dbReference type="CDD" id="cd00198">
    <property type="entry name" value="vWFA"/>
    <property type="match status" value="1"/>
</dbReference>
<evidence type="ECO:0000259" key="1">
    <source>
        <dbReference type="PROSITE" id="PS50234"/>
    </source>
</evidence>
<dbReference type="InterPro" id="IPR036465">
    <property type="entry name" value="vWFA_dom_sf"/>
</dbReference>
<proteinExistence type="predicted"/>
<sequence>MDCSGSMSDRCKDGRTKMDHTQHTLNNMLRFFAENEEATIFVQVSAFDDKIHEIIPTTEVTKANISELVFAVNKMYPMQSTNIELALQDAASAINTHLFTHPDHAVSHIFMTDGDATAGNTSADYLATLVSVNGSNTFIAFGLSHSVETMLKLGSANKNSSNWLIDQLENAGLVYGEILNNELFKVLDQVEIEMTNGVVYDYKKGEFVNKLYIGNLITEVKKVYHVFALDDEVSAKISGIKALELFSDVADCLPNLQEEDNIVPCDLTDQYFRLRTQQFMFEAKDFAVGLSDSQFLFGQTPMPRLDGGLKRQNAIPNFNDEDDFSVAASKTPGPLCLKNPRELEEEEEAVPIQTQSPMQIFRKTLGDFLEIMKKYMKDQNKEEDPLMVGLCDDIYLTIRSLGTFRQKMCIAARETSQGRQQCYNVSDFDFDSIPMAPRPPVGHTMSRAATNVAYQTPSAIKLMRTCSAPMKSHRESDDDEQDLNA</sequence>
<protein>
    <recommendedName>
        <fullName evidence="1">VWFA domain-containing protein</fullName>
    </recommendedName>
</protein>
<feature type="domain" description="VWFA" evidence="1">
    <location>
        <begin position="1"/>
        <end position="190"/>
    </location>
</feature>
<evidence type="ECO:0000313" key="2">
    <source>
        <dbReference type="EMBL" id="QHT19965.1"/>
    </source>
</evidence>
<accession>A0A6C0DXS3</accession>
<name>A0A6C0DXS3_9ZZZZ</name>